<dbReference type="PANTHER" id="PTHR21255">
    <property type="entry name" value="T-COMPLEX-ASSOCIATED-TESTIS-EXPRESSED 1/ DYNEIN LIGHT CHAIN"/>
    <property type="match status" value="1"/>
</dbReference>
<name>A0ABM0GKV5_SACKO</name>
<dbReference type="InterPro" id="IPR005334">
    <property type="entry name" value="Tctex-1-like"/>
</dbReference>
<evidence type="ECO:0000313" key="3">
    <source>
        <dbReference type="Proteomes" id="UP000694865"/>
    </source>
</evidence>
<sequence>MSIARKTSRADDTLNPPGAVARKTSRSSDTLADGSRRRRVSRYEPPTANLATSDRRRKISRVYLPSLHGSSRGQYDDTDMTHSETSYMQTGQRRVECEPTYRMEPYKKFRSHEVEKVATDVLKSYLEHEEYDPDISRGLSKDLARVILDRVKALGFKRYKYVAIVSIGSIKERPGMNFGSRCLWDPKWDSFTTIKYANSSLFAVAMIYGVYFE</sequence>
<dbReference type="Gene3D" id="3.30.1140.40">
    <property type="entry name" value="Tctex-1"/>
    <property type="match status" value="1"/>
</dbReference>
<keyword evidence="3" id="KW-1185">Reference proteome</keyword>
<evidence type="ECO:0000256" key="1">
    <source>
        <dbReference type="ARBA" id="ARBA00005361"/>
    </source>
</evidence>
<evidence type="ECO:0000256" key="2">
    <source>
        <dbReference type="SAM" id="MobiDB-lite"/>
    </source>
</evidence>
<dbReference type="CDD" id="cd21451">
    <property type="entry name" value="DLC-like_TCTEX1D"/>
    <property type="match status" value="1"/>
</dbReference>
<protein>
    <submittedName>
        <fullName evidence="4">Tctex1 domain-containing protein 1-B-like</fullName>
    </submittedName>
</protein>
<evidence type="ECO:0000313" key="4">
    <source>
        <dbReference type="RefSeq" id="XP_002732142.1"/>
    </source>
</evidence>
<dbReference type="RefSeq" id="XP_002732142.1">
    <property type="nucleotide sequence ID" value="XM_002732096.1"/>
</dbReference>
<dbReference type="Pfam" id="PF03645">
    <property type="entry name" value="Tctex-1"/>
    <property type="match status" value="1"/>
</dbReference>
<dbReference type="InterPro" id="IPR038586">
    <property type="entry name" value="Tctex-1-like_sf"/>
</dbReference>
<dbReference type="GeneID" id="100371143"/>
<dbReference type="Proteomes" id="UP000694865">
    <property type="component" value="Unplaced"/>
</dbReference>
<dbReference type="PANTHER" id="PTHR21255:SF23">
    <property type="entry name" value="DYNEIN LIGHT CHAIN"/>
    <property type="match status" value="1"/>
</dbReference>
<feature type="region of interest" description="Disordered" evidence="2">
    <location>
        <begin position="1"/>
        <end position="56"/>
    </location>
</feature>
<organism evidence="3 4">
    <name type="scientific">Saccoglossus kowalevskii</name>
    <name type="common">Acorn worm</name>
    <dbReference type="NCBI Taxonomy" id="10224"/>
    <lineage>
        <taxon>Eukaryota</taxon>
        <taxon>Metazoa</taxon>
        <taxon>Hemichordata</taxon>
        <taxon>Enteropneusta</taxon>
        <taxon>Harrimaniidae</taxon>
        <taxon>Saccoglossus</taxon>
    </lineage>
</organism>
<accession>A0ABM0GKV5</accession>
<proteinExistence type="inferred from homology"/>
<gene>
    <name evidence="4" type="primary">LOC100371143</name>
</gene>
<reference evidence="4" key="1">
    <citation type="submission" date="2025-08" db="UniProtKB">
        <authorList>
            <consortium name="RefSeq"/>
        </authorList>
    </citation>
    <scope>IDENTIFICATION</scope>
    <source>
        <tissue evidence="4">Testes</tissue>
    </source>
</reference>
<comment type="similarity">
    <text evidence="1">Belongs to the dynein light chain Tctex-type family.</text>
</comment>